<evidence type="ECO:0000256" key="3">
    <source>
        <dbReference type="PROSITE-ProRule" id="PRU00221"/>
    </source>
</evidence>
<dbReference type="Gene3D" id="1.20.1280.50">
    <property type="match status" value="1"/>
</dbReference>
<dbReference type="PROSITE" id="PS50181">
    <property type="entry name" value="FBOX"/>
    <property type="match status" value="1"/>
</dbReference>
<feature type="non-terminal residue" evidence="7">
    <location>
        <position position="303"/>
    </location>
</feature>
<feature type="signal peptide" evidence="4">
    <location>
        <begin position="1"/>
        <end position="19"/>
    </location>
</feature>
<dbReference type="InterPro" id="IPR001810">
    <property type="entry name" value="F-box_dom"/>
</dbReference>
<dbReference type="RefSeq" id="XP_013780611.1">
    <property type="nucleotide sequence ID" value="XM_013925157.2"/>
</dbReference>
<dbReference type="SMART" id="SM00320">
    <property type="entry name" value="WD40"/>
    <property type="match status" value="2"/>
</dbReference>
<evidence type="ECO:0000256" key="1">
    <source>
        <dbReference type="ARBA" id="ARBA00022574"/>
    </source>
</evidence>
<dbReference type="SUPFAM" id="SSF50978">
    <property type="entry name" value="WD40 repeat-like"/>
    <property type="match status" value="1"/>
</dbReference>
<feature type="repeat" description="WD" evidence="3">
    <location>
        <begin position="180"/>
        <end position="222"/>
    </location>
</feature>
<keyword evidence="4" id="KW-0732">Signal</keyword>
<evidence type="ECO:0000313" key="6">
    <source>
        <dbReference type="Proteomes" id="UP000694941"/>
    </source>
</evidence>
<dbReference type="InterPro" id="IPR019775">
    <property type="entry name" value="WD40_repeat_CS"/>
</dbReference>
<dbReference type="GeneID" id="106464978"/>
<dbReference type="PANTHER" id="PTHR14381">
    <property type="entry name" value="DACTYLIN"/>
    <property type="match status" value="1"/>
</dbReference>
<dbReference type="InterPro" id="IPR036047">
    <property type="entry name" value="F-box-like_dom_sf"/>
</dbReference>
<dbReference type="InterPro" id="IPR001680">
    <property type="entry name" value="WD40_rpt"/>
</dbReference>
<dbReference type="InterPro" id="IPR036322">
    <property type="entry name" value="WD40_repeat_dom_sf"/>
</dbReference>
<dbReference type="Gene3D" id="2.130.10.10">
    <property type="entry name" value="YVTN repeat-like/Quinoprotein amine dehydrogenase"/>
    <property type="match status" value="1"/>
</dbReference>
<gene>
    <name evidence="7" type="primary">LOC106464978</name>
</gene>
<dbReference type="PANTHER" id="PTHR14381:SF1">
    <property type="entry name" value="F-BOX_WD REPEAT-CONTAINING PROTEIN 4"/>
    <property type="match status" value="1"/>
</dbReference>
<organism evidence="6 7">
    <name type="scientific">Limulus polyphemus</name>
    <name type="common">Atlantic horseshoe crab</name>
    <dbReference type="NCBI Taxonomy" id="6850"/>
    <lineage>
        <taxon>Eukaryota</taxon>
        <taxon>Metazoa</taxon>
        <taxon>Ecdysozoa</taxon>
        <taxon>Arthropoda</taxon>
        <taxon>Chelicerata</taxon>
        <taxon>Merostomata</taxon>
        <taxon>Xiphosura</taxon>
        <taxon>Limulidae</taxon>
        <taxon>Limulus</taxon>
    </lineage>
</organism>
<dbReference type="SMART" id="SM00256">
    <property type="entry name" value="FBOX"/>
    <property type="match status" value="1"/>
</dbReference>
<dbReference type="InterPro" id="IPR015943">
    <property type="entry name" value="WD40/YVTN_repeat-like_dom_sf"/>
</dbReference>
<evidence type="ECO:0000313" key="7">
    <source>
        <dbReference type="RefSeq" id="XP_013780611.1"/>
    </source>
</evidence>
<sequence length="303" mass="35193">MTKETQVITFLLLPHDVLCNILSHCDVKTLGRLSCVCRQLNRLMSEECIWVNRSKKLLVTNQKAHSFRERSFQLLSSKEKYKVSLNWRKSKYKELGLISQHTKYMPWIQLEADKLWYSKGSNIFCYTRKPRGRLQHKPLLVLRGHVDDVCHFVCRDGIVYSGSRYGTVCGWHADNGKLLFRSHLSHFSDINSVDAWNNIIVSGSKDGTVKTWNVQKGLLVLRSTLQIRDRVWSLTVTPIDRYEHRDYLVFPPSPDIAVHAGRFATQLREGVAMPPHLSEEDALVYHRQDDIYLDIQRLDLWGA</sequence>
<proteinExistence type="predicted"/>
<evidence type="ECO:0000259" key="5">
    <source>
        <dbReference type="PROSITE" id="PS50181"/>
    </source>
</evidence>
<dbReference type="InterPro" id="IPR052301">
    <property type="entry name" value="SCF_F-box/WD-repeat"/>
</dbReference>
<feature type="chain" id="PRO_5047197008" evidence="4">
    <location>
        <begin position="20"/>
        <end position="303"/>
    </location>
</feature>
<dbReference type="PROSITE" id="PS50082">
    <property type="entry name" value="WD_REPEATS_2"/>
    <property type="match status" value="1"/>
</dbReference>
<keyword evidence="6" id="KW-1185">Reference proteome</keyword>
<keyword evidence="1 3" id="KW-0853">WD repeat</keyword>
<evidence type="ECO:0000256" key="4">
    <source>
        <dbReference type="SAM" id="SignalP"/>
    </source>
</evidence>
<dbReference type="Proteomes" id="UP000694941">
    <property type="component" value="Unplaced"/>
</dbReference>
<accession>A0ABM1BEX4</accession>
<keyword evidence="2" id="KW-0677">Repeat</keyword>
<feature type="domain" description="F-box" evidence="5">
    <location>
        <begin position="7"/>
        <end position="53"/>
    </location>
</feature>
<name>A0ABM1BEX4_LIMPO</name>
<evidence type="ECO:0000256" key="2">
    <source>
        <dbReference type="ARBA" id="ARBA00022737"/>
    </source>
</evidence>
<dbReference type="SUPFAM" id="SSF81383">
    <property type="entry name" value="F-box domain"/>
    <property type="match status" value="1"/>
</dbReference>
<dbReference type="Pfam" id="PF12937">
    <property type="entry name" value="F-box-like"/>
    <property type="match status" value="1"/>
</dbReference>
<protein>
    <submittedName>
        <fullName evidence="7">F-box/WD repeat-containing protein 4-like</fullName>
    </submittedName>
</protein>
<reference evidence="7" key="1">
    <citation type="submission" date="2025-08" db="UniProtKB">
        <authorList>
            <consortium name="RefSeq"/>
        </authorList>
    </citation>
    <scope>IDENTIFICATION</scope>
    <source>
        <tissue evidence="7">Muscle</tissue>
    </source>
</reference>
<dbReference type="PROSITE" id="PS00678">
    <property type="entry name" value="WD_REPEATS_1"/>
    <property type="match status" value="1"/>
</dbReference>